<feature type="signal peptide" evidence="1">
    <location>
        <begin position="1"/>
        <end position="22"/>
    </location>
</feature>
<feature type="chain" id="PRO_5046268467" evidence="1">
    <location>
        <begin position="23"/>
        <end position="439"/>
    </location>
</feature>
<dbReference type="CDD" id="cd14658">
    <property type="entry name" value="Imelysin-like_IrpA"/>
    <property type="match status" value="1"/>
</dbReference>
<protein>
    <submittedName>
        <fullName evidence="3">Imelysin</fullName>
    </submittedName>
</protein>
<dbReference type="RefSeq" id="WP_219481747.1">
    <property type="nucleotide sequence ID" value="NZ_JAHXCT010000005.1"/>
</dbReference>
<dbReference type="InterPro" id="IPR018976">
    <property type="entry name" value="Imelysin-like"/>
</dbReference>
<organism evidence="3 4">
    <name type="scientific">Hoylesella nanceiensis</name>
    <dbReference type="NCBI Taxonomy" id="425941"/>
    <lineage>
        <taxon>Bacteria</taxon>
        <taxon>Pseudomonadati</taxon>
        <taxon>Bacteroidota</taxon>
        <taxon>Bacteroidia</taxon>
        <taxon>Bacteroidales</taxon>
        <taxon>Prevotellaceae</taxon>
        <taxon>Hoylesella</taxon>
    </lineage>
</organism>
<sequence length="439" mass="49698">MKKIFKYALLLAIAGTMSFSFSSCSESDPNSPTNETTEVNLEKVTQQYVNDVVFVTYSKLADQSEQLFNKLEALRAKLNAGQAVNQSEIDALCDNYKEARKIWEASEAFLYGAADEKNIDPHIDTWPLDVETLSKDLEKDEKINKLNKTYDLVTVRKEITDKNLGFHGIEFVLFRNGKNRPASFFNNNTTEDYEFFTGKNVTAKEEVIYAYNVAGDLRDKCYQLEVAWLGDKAKAEHIARINECAKLMDDFGTRTAKGLFYGQDLLLAGSKDSQHATWQKVMETILEKGCSNICGEVADQKMGQAYRAIDTNGTSTHKDEDTGEDVSDRADWIESPYSYNSFTDFYDNIMSIQNSLYGNYYKETAEKNSIMNWLTLHNADMAKQLQAKLSAALSALDACKKSGKAFVQDPHSRYVKEAMDKVSELDDYLGEVKDWILKN</sequence>
<dbReference type="InterPro" id="IPR034982">
    <property type="entry name" value="Imelysin-like_IrpA"/>
</dbReference>
<gene>
    <name evidence="3" type="ORF">KZO38_08120</name>
</gene>
<dbReference type="Proteomes" id="UP000788426">
    <property type="component" value="Unassembled WGS sequence"/>
</dbReference>
<keyword evidence="1" id="KW-0732">Signal</keyword>
<accession>A0ABS6YDR7</accession>
<proteinExistence type="predicted"/>
<evidence type="ECO:0000259" key="2">
    <source>
        <dbReference type="Pfam" id="PF09375"/>
    </source>
</evidence>
<name>A0ABS6YDR7_9BACT</name>
<evidence type="ECO:0000256" key="1">
    <source>
        <dbReference type="SAM" id="SignalP"/>
    </source>
</evidence>
<comment type="caution">
    <text evidence="3">The sequence shown here is derived from an EMBL/GenBank/DDBJ whole genome shotgun (WGS) entry which is preliminary data.</text>
</comment>
<keyword evidence="4" id="KW-1185">Reference proteome</keyword>
<reference evidence="3 4" key="1">
    <citation type="submission" date="2021-07" db="EMBL/GenBank/DDBJ databases">
        <title>Genomic diversity and antimicrobial resistance of Prevotella spp. isolated from chronic lung disease airways.</title>
        <authorList>
            <person name="Webb K.A."/>
            <person name="Olagoke O.S."/>
            <person name="Baird T."/>
            <person name="Neill J."/>
            <person name="Pham A."/>
            <person name="Wells T.J."/>
            <person name="Ramsay K.A."/>
            <person name="Bell S.C."/>
            <person name="Sarovich D.S."/>
            <person name="Price E.P."/>
        </authorList>
    </citation>
    <scope>NUCLEOTIDE SEQUENCE [LARGE SCALE GENOMIC DNA]</scope>
    <source>
        <strain evidence="3 4">SCHI0011.S.12</strain>
    </source>
</reference>
<feature type="domain" description="Imelysin-like" evidence="2">
    <location>
        <begin position="66"/>
        <end position="425"/>
    </location>
</feature>
<dbReference type="Pfam" id="PF09375">
    <property type="entry name" value="Peptidase_M75"/>
    <property type="match status" value="1"/>
</dbReference>
<evidence type="ECO:0000313" key="4">
    <source>
        <dbReference type="Proteomes" id="UP000788426"/>
    </source>
</evidence>
<dbReference type="EMBL" id="JAHXCT010000005">
    <property type="protein sequence ID" value="MBW4769723.1"/>
    <property type="molecule type" value="Genomic_DNA"/>
</dbReference>
<dbReference type="PROSITE" id="PS51257">
    <property type="entry name" value="PROKAR_LIPOPROTEIN"/>
    <property type="match status" value="1"/>
</dbReference>
<evidence type="ECO:0000313" key="3">
    <source>
        <dbReference type="EMBL" id="MBW4769723.1"/>
    </source>
</evidence>